<dbReference type="RefSeq" id="WP_094824857.1">
    <property type="nucleotide sequence ID" value="NZ_NEVL01000001.1"/>
</dbReference>
<proteinExistence type="predicted"/>
<comment type="caution">
    <text evidence="2">The sequence shown here is derived from an EMBL/GenBank/DDBJ whole genome shotgun (WGS) entry which is preliminary data.</text>
</comment>
<dbReference type="SUPFAM" id="SSF51556">
    <property type="entry name" value="Metallo-dependent hydrolases"/>
    <property type="match status" value="1"/>
</dbReference>
<feature type="domain" description="Amidohydrolase-related" evidence="1">
    <location>
        <begin position="153"/>
        <end position="356"/>
    </location>
</feature>
<dbReference type="InterPro" id="IPR032466">
    <property type="entry name" value="Metal_Hydrolase"/>
</dbReference>
<reference evidence="2 3" key="1">
    <citation type="submission" date="2017-05" db="EMBL/GenBank/DDBJ databases">
        <title>Complete and WGS of Bordetella genogroups.</title>
        <authorList>
            <person name="Spilker T."/>
            <person name="LiPuma J."/>
        </authorList>
    </citation>
    <scope>NUCLEOTIDE SEQUENCE [LARGE SCALE GENOMIC DNA]</scope>
    <source>
        <strain evidence="2 3">AU17610</strain>
    </source>
</reference>
<evidence type="ECO:0000313" key="3">
    <source>
        <dbReference type="Proteomes" id="UP000217005"/>
    </source>
</evidence>
<dbReference type="Gene3D" id="3.20.20.140">
    <property type="entry name" value="Metal-dependent hydrolases"/>
    <property type="match status" value="2"/>
</dbReference>
<evidence type="ECO:0000259" key="1">
    <source>
        <dbReference type="Pfam" id="PF01979"/>
    </source>
</evidence>
<dbReference type="GO" id="GO:0004151">
    <property type="term" value="F:dihydroorotase activity"/>
    <property type="evidence" value="ECO:0007669"/>
    <property type="project" value="UniProtKB-EC"/>
</dbReference>
<dbReference type="EC" id="3.5.2.3" evidence="2"/>
<gene>
    <name evidence="2" type="ORF">CEG14_03005</name>
</gene>
<dbReference type="AlphaFoldDB" id="A0A261SUR8"/>
<accession>A0A261SUR8</accession>
<dbReference type="InterPro" id="IPR006680">
    <property type="entry name" value="Amidohydro-rel"/>
</dbReference>
<dbReference type="PANTHER" id="PTHR43668:SF2">
    <property type="entry name" value="ALLANTOINASE"/>
    <property type="match status" value="1"/>
</dbReference>
<dbReference type="Proteomes" id="UP000217005">
    <property type="component" value="Unassembled WGS sequence"/>
</dbReference>
<dbReference type="SUPFAM" id="SSF51338">
    <property type="entry name" value="Composite domain of metallo-dependent hydrolases"/>
    <property type="match status" value="1"/>
</dbReference>
<keyword evidence="2" id="KW-0378">Hydrolase</keyword>
<protein>
    <submittedName>
        <fullName evidence="2">Dihydroorotase</fullName>
        <ecNumber evidence="2">3.5.2.3</ecNumber>
    </submittedName>
</protein>
<evidence type="ECO:0000313" key="2">
    <source>
        <dbReference type="EMBL" id="OZI40742.1"/>
    </source>
</evidence>
<dbReference type="EMBL" id="NEVL01000001">
    <property type="protein sequence ID" value="OZI40742.1"/>
    <property type="molecule type" value="Genomic_DNA"/>
</dbReference>
<dbReference type="GO" id="GO:0006145">
    <property type="term" value="P:purine nucleobase catabolic process"/>
    <property type="evidence" value="ECO:0007669"/>
    <property type="project" value="TreeGrafter"/>
</dbReference>
<dbReference type="OrthoDB" id="9803027at2"/>
<organism evidence="2 3">
    <name type="scientific">Bordetella genomosp. 1</name>
    <dbReference type="NCBI Taxonomy" id="1395607"/>
    <lineage>
        <taxon>Bacteria</taxon>
        <taxon>Pseudomonadati</taxon>
        <taxon>Pseudomonadota</taxon>
        <taxon>Betaproteobacteria</taxon>
        <taxon>Burkholderiales</taxon>
        <taxon>Alcaligenaceae</taxon>
        <taxon>Bordetella</taxon>
    </lineage>
</organism>
<name>A0A261SUR8_9BORD</name>
<sequence length="363" mass="36732">MSAASFLVVNARLIDPGSGLDRPGALWVRDGVIAALGEVPAVAAAAPARVIDARGRALLPGLVDLGFGLPADAADARAHLAAAARGGVTAVVSPDPMRVAARGLPRIHAPPAGVAWLRPHDPAFGAGVVAAGAYATRLGLAGLPEAAEVAAVQRVIAAVRTGREPHHLARLSTAAALAQVRQARAEGLPLSCDIGINHLHLTELDIGFYDAHCHLRPPLRTQRDRMALAQGLADGTIAALVSDHTVLGPDDKLAPFAETVPGAAGAGLLFSLAYKWARDSGLPLSRALACVTSGPAALAGLAGGRLAVGAPADLCLADLDDDWLAPPAAPGAGIAATPFAGMMQPGRVCATWVGGHPAWETSF</sequence>
<dbReference type="Pfam" id="PF01979">
    <property type="entry name" value="Amidohydro_1"/>
    <property type="match status" value="1"/>
</dbReference>
<dbReference type="InterPro" id="IPR011059">
    <property type="entry name" value="Metal-dep_hydrolase_composite"/>
</dbReference>
<dbReference type="GO" id="GO:0005737">
    <property type="term" value="C:cytoplasm"/>
    <property type="evidence" value="ECO:0007669"/>
    <property type="project" value="TreeGrafter"/>
</dbReference>
<dbReference type="GO" id="GO:0004038">
    <property type="term" value="F:allantoinase activity"/>
    <property type="evidence" value="ECO:0007669"/>
    <property type="project" value="TreeGrafter"/>
</dbReference>
<dbReference type="InterPro" id="IPR050138">
    <property type="entry name" value="DHOase/Allantoinase_Hydrolase"/>
</dbReference>
<dbReference type="PANTHER" id="PTHR43668">
    <property type="entry name" value="ALLANTOINASE"/>
    <property type="match status" value="1"/>
</dbReference>